<protein>
    <submittedName>
        <fullName evidence="2">DUF3810 family protein</fullName>
    </submittedName>
</protein>
<keyword evidence="1" id="KW-0812">Transmembrane</keyword>
<feature type="transmembrane region" description="Helical" evidence="1">
    <location>
        <begin position="79"/>
        <end position="106"/>
    </location>
</feature>
<dbReference type="EMBL" id="WKLP01000002">
    <property type="protein sequence ID" value="MRY10213.1"/>
    <property type="molecule type" value="Genomic_DNA"/>
</dbReference>
<dbReference type="AlphaFoldDB" id="A0A6G1Z8E9"/>
<proteinExistence type="predicted"/>
<name>A0A6G1Z8E9_9BACT</name>
<keyword evidence="1" id="KW-1133">Transmembrane helix</keyword>
<keyword evidence="1" id="KW-0472">Membrane</keyword>
<evidence type="ECO:0000256" key="1">
    <source>
        <dbReference type="SAM" id="Phobius"/>
    </source>
</evidence>
<gene>
    <name evidence="2" type="ORF">GKE01_01875</name>
</gene>
<dbReference type="RefSeq" id="WP_010802335.1">
    <property type="nucleotide sequence ID" value="NZ_CAJSYT010000001.1"/>
</dbReference>
<feature type="transmembrane region" description="Helical" evidence="1">
    <location>
        <begin position="39"/>
        <end position="59"/>
    </location>
</feature>
<comment type="caution">
    <text evidence="2">The sequence shown here is derived from an EMBL/GenBank/DDBJ whole genome shotgun (WGS) entry which is preliminary data.</text>
</comment>
<dbReference type="InterPro" id="IPR024294">
    <property type="entry name" value="DUF3810"/>
</dbReference>
<dbReference type="Pfam" id="PF12725">
    <property type="entry name" value="DUF3810"/>
    <property type="match status" value="1"/>
</dbReference>
<feature type="transmembrane region" description="Helical" evidence="1">
    <location>
        <begin position="118"/>
        <end position="138"/>
    </location>
</feature>
<reference evidence="2" key="1">
    <citation type="journal article" date="2019" name="Nat. Med.">
        <title>A library of human gut bacterial isolates paired with longitudinal multiomics data enables mechanistic microbiome research.</title>
        <authorList>
            <person name="Poyet M."/>
            <person name="Groussin M."/>
            <person name="Gibbons S.M."/>
            <person name="Avila-Pacheco J."/>
            <person name="Jiang X."/>
            <person name="Kearney S.M."/>
            <person name="Perrotta A.R."/>
            <person name="Berdy B."/>
            <person name="Zhao S."/>
            <person name="Lieberman T.D."/>
            <person name="Swanson P.K."/>
            <person name="Smith M."/>
            <person name="Roesemann S."/>
            <person name="Alexander J.E."/>
            <person name="Rich S.A."/>
            <person name="Livny J."/>
            <person name="Vlamakis H."/>
            <person name="Clish C."/>
            <person name="Bullock K."/>
            <person name="Deik A."/>
            <person name="Scott J."/>
            <person name="Pierce K.A."/>
            <person name="Xavier R.J."/>
            <person name="Alm E.J."/>
        </authorList>
    </citation>
    <scope>NUCLEOTIDE SEQUENCE</scope>
    <source>
        <strain evidence="2">BIOML-A4</strain>
    </source>
</reference>
<evidence type="ECO:0000313" key="2">
    <source>
        <dbReference type="EMBL" id="MRY10213.1"/>
    </source>
</evidence>
<organism evidence="2">
    <name type="scientific">Parabacteroides goldsteinii</name>
    <dbReference type="NCBI Taxonomy" id="328812"/>
    <lineage>
        <taxon>Bacteria</taxon>
        <taxon>Pseudomonadati</taxon>
        <taxon>Bacteroidota</taxon>
        <taxon>Bacteroidia</taxon>
        <taxon>Bacteroidales</taxon>
        <taxon>Tannerellaceae</taxon>
        <taxon>Parabacteroides</taxon>
    </lineage>
</organism>
<accession>A0A6G1Z8E9</accession>
<sequence length="378" mass="43522">MGKLTLYKFIIRLESEKGLSIFVCMMNVKDVIKNIRLRWVVLVVLLVFIWTTMSSPVMGEWYARAVYPVFSAVLSRFSSLFPFSIGDCFIYGSIAGLVVYLVYAIVKRRPWLRTIGRMAEFLLWVYVWFYMAWGMNYFRMNFYARAEVPYAAYSEDNFRSFLADYTEALNASFVPVGKVDKAVVAKEVEKSYREIAGRFSLVRPTAYLHPKPMLVPALMSGVGVLGYMGPFFIEYNLNPDLLPVQYPFTYAHEMAHVLGISNEAEANLYGFLACSRSEVPEIRFSAYFGLLPYVLGNAYQLLPEEEFNRWKETISPDVKDAYNRKVAYWQTLYSPTIGDIQDTVYNWFLRGNNIPSGRQNYSEVVALLMALDASSREK</sequence>